<reference evidence="1" key="1">
    <citation type="submission" date="2022-04" db="EMBL/GenBank/DDBJ databases">
        <authorList>
            <person name="Friedrich I."/>
            <person name="Schneider D."/>
            <person name="Poehlein A."/>
            <person name="Hertel R."/>
            <person name="Daniel R."/>
        </authorList>
    </citation>
    <scope>NUCLEOTIDE SEQUENCE</scope>
</reference>
<accession>A0A9E7N4U6</accession>
<dbReference type="EMBL" id="ON529850">
    <property type="protein sequence ID" value="UTC28216.1"/>
    <property type="molecule type" value="Genomic_DNA"/>
</dbReference>
<dbReference type="Proteomes" id="UP001055634">
    <property type="component" value="Segment"/>
</dbReference>
<name>A0A9E7N4U6_9CAUD</name>
<evidence type="ECO:0000313" key="1">
    <source>
        <dbReference type="EMBL" id="UTC28216.1"/>
    </source>
</evidence>
<gene>
    <name evidence="1" type="ORF">GURKE_01850</name>
</gene>
<keyword evidence="2" id="KW-1185">Reference proteome</keyword>
<sequence>MRSLHAVTADWLIRLGQSRDAADKAAWAVVEHAADAQALRKAPWALIRPDSPDAPVFVAGMNSNRLRHDAGVTIVLDIVALTRADDSSVDNDAGSSVIPA</sequence>
<organism evidence="1 2">
    <name type="scientific">Brevundimonas phage vB_BpoS-Gurke</name>
    <dbReference type="NCBI Taxonomy" id="2948599"/>
    <lineage>
        <taxon>Viruses</taxon>
        <taxon>Duplodnaviria</taxon>
        <taxon>Heunggongvirae</taxon>
        <taxon>Uroviricota</taxon>
        <taxon>Caudoviricetes</taxon>
        <taxon>Jeanschmidtviridae</taxon>
        <taxon>Kikimoravirus</taxon>
        <taxon>Kikimoravirus gurke</taxon>
    </lineage>
</organism>
<proteinExistence type="predicted"/>
<evidence type="ECO:0000313" key="2">
    <source>
        <dbReference type="Proteomes" id="UP001055634"/>
    </source>
</evidence>
<protein>
    <submittedName>
        <fullName evidence="1">Uncharacterized protein</fullName>
    </submittedName>
</protein>